<evidence type="ECO:0000256" key="4">
    <source>
        <dbReference type="ARBA" id="ARBA00022475"/>
    </source>
</evidence>
<dbReference type="SMART" id="SM00388">
    <property type="entry name" value="HisKA"/>
    <property type="match status" value="1"/>
</dbReference>
<evidence type="ECO:0000256" key="1">
    <source>
        <dbReference type="ARBA" id="ARBA00000085"/>
    </source>
</evidence>
<keyword evidence="6" id="KW-0808">Transferase</keyword>
<dbReference type="FunFam" id="3.30.565.10:FF:000006">
    <property type="entry name" value="Sensor histidine kinase WalK"/>
    <property type="match status" value="1"/>
</dbReference>
<dbReference type="SMART" id="SM00304">
    <property type="entry name" value="HAMP"/>
    <property type="match status" value="1"/>
</dbReference>
<evidence type="ECO:0000256" key="7">
    <source>
        <dbReference type="ARBA" id="ARBA00022692"/>
    </source>
</evidence>
<evidence type="ECO:0000259" key="15">
    <source>
        <dbReference type="PROSITE" id="PS50885"/>
    </source>
</evidence>
<dbReference type="InterPro" id="IPR036097">
    <property type="entry name" value="HisK_dim/P_sf"/>
</dbReference>
<keyword evidence="7 13" id="KW-0812">Transmembrane</keyword>
<dbReference type="PANTHER" id="PTHR43711">
    <property type="entry name" value="TWO-COMPONENT HISTIDINE KINASE"/>
    <property type="match status" value="1"/>
</dbReference>
<keyword evidence="10" id="KW-0902">Two-component regulatory system</keyword>
<keyword evidence="5" id="KW-0597">Phosphoprotein</keyword>
<dbReference type="eggNOG" id="COG4564">
    <property type="taxonomic scope" value="Bacteria"/>
</dbReference>
<keyword evidence="8 16" id="KW-0418">Kinase</keyword>
<dbReference type="CDD" id="cd00082">
    <property type="entry name" value="HisKA"/>
    <property type="match status" value="1"/>
</dbReference>
<dbReference type="PANTHER" id="PTHR43711:SF30">
    <property type="entry name" value="HISTIDINE KINASE"/>
    <property type="match status" value="1"/>
</dbReference>
<evidence type="ECO:0000256" key="11">
    <source>
        <dbReference type="ARBA" id="ARBA00023136"/>
    </source>
</evidence>
<dbReference type="InterPro" id="IPR003594">
    <property type="entry name" value="HATPase_dom"/>
</dbReference>
<dbReference type="GO" id="GO:0005886">
    <property type="term" value="C:plasma membrane"/>
    <property type="evidence" value="ECO:0007669"/>
    <property type="project" value="UniProtKB-SubCell"/>
</dbReference>
<dbReference type="InterPro" id="IPR003661">
    <property type="entry name" value="HisK_dim/P_dom"/>
</dbReference>
<evidence type="ECO:0000256" key="8">
    <source>
        <dbReference type="ARBA" id="ARBA00022777"/>
    </source>
</evidence>
<sequence length="683" mass="76270">MPSAFQSRLFRRIYILITVGLAVLFGVLYALSVPFTQRTVADLEERSAHTILDNVYELVEKIHTDQQVARAALIEERKEALRHIVEVVHSRAQMLDAKVHQGAMTRAAARQALLEELRHIRYGHGGYIFAADYQGTTRAHIDPALIDQDFSTQRDAHGNLILQPMIDGARRAGEGFHIYWWRRLGEPTPSEKLSYYKNLESFGLVIGSGMYLDDIDAAMRTRLAVATDNLRRRLRTIHIAQSGYVYIFTGKMQMIIHPNANIEETDVSGLIDQATGKPLMPMLQAAADTTSGLRYQWNCPFTLGEGVCDKISWVRHHVGYDWYIGASVYLADLNASGIALRNRMLTVFGTTWLVAMALVYLFTRTLTTPLQRLSATAHRIQQGDLNARCPLLGNDEIGIVAQAFNAMVAQLQDNIRHLDEKVSQRTSELAHANEELQQLDRLKTDFLSTISHELRTPTTSIVGFSKLIRKKLDAAVFPIVPDDASAQRAIVQIRQNLDIVAGEGERLTRLITDVLDSAQLQAGRVDWRFATLPVQRILDRLRDATSTLFAKSPYTLVFDIHPPIPDIRADDNRILQVLVNLVDNAVKFGHDGDIVVGVQALPAAVCFRVEDHGPGIAPEAQQRLFQSFQQLGDTLTEKPQGTGLGLSICRRIVEHHGGKIWLESTLGQGSVFFFTVPLAHGDS</sequence>
<dbReference type="InterPro" id="IPR033480">
    <property type="entry name" value="sCache_2"/>
</dbReference>
<dbReference type="STRING" id="946483.Cenrod_2031"/>
<dbReference type="PRINTS" id="PR00344">
    <property type="entry name" value="BCTRLSENSOR"/>
</dbReference>
<dbReference type="InterPro" id="IPR036890">
    <property type="entry name" value="HATPase_C_sf"/>
</dbReference>
<dbReference type="Pfam" id="PF00512">
    <property type="entry name" value="HisKA"/>
    <property type="match status" value="1"/>
</dbReference>
<evidence type="ECO:0000256" key="10">
    <source>
        <dbReference type="ARBA" id="ARBA00023012"/>
    </source>
</evidence>
<evidence type="ECO:0000256" key="13">
    <source>
        <dbReference type="SAM" id="Phobius"/>
    </source>
</evidence>
<dbReference type="CDD" id="cd16922">
    <property type="entry name" value="HATPase_EvgS-ArcB-TorS-like"/>
    <property type="match status" value="1"/>
</dbReference>
<evidence type="ECO:0000256" key="6">
    <source>
        <dbReference type="ARBA" id="ARBA00022679"/>
    </source>
</evidence>
<dbReference type="SUPFAM" id="SSF55874">
    <property type="entry name" value="ATPase domain of HSP90 chaperone/DNA topoisomerase II/histidine kinase"/>
    <property type="match status" value="1"/>
</dbReference>
<dbReference type="GO" id="GO:0000155">
    <property type="term" value="F:phosphorelay sensor kinase activity"/>
    <property type="evidence" value="ECO:0007669"/>
    <property type="project" value="InterPro"/>
</dbReference>
<dbReference type="InterPro" id="IPR004010">
    <property type="entry name" value="Double_Cache_2"/>
</dbReference>
<dbReference type="RefSeq" id="WP_022775004.1">
    <property type="nucleotide sequence ID" value="NC_022576.1"/>
</dbReference>
<gene>
    <name evidence="16" type="ORF">Cenrod_2031</name>
</gene>
<evidence type="ECO:0000256" key="2">
    <source>
        <dbReference type="ARBA" id="ARBA00004429"/>
    </source>
</evidence>
<feature type="coiled-coil region" evidence="12">
    <location>
        <begin position="401"/>
        <end position="442"/>
    </location>
</feature>
<reference evidence="16 17" key="1">
    <citation type="journal article" date="2013" name="Genome Biol.">
        <title>Genomic analysis reveals key aspects of prokaryotic symbiosis in the phototrophic consortium "Chlorochromatium aggregatum".</title>
        <authorList>
            <person name="Liu Z."/>
            <person name="Muller J."/>
            <person name="Li T."/>
            <person name="Alvey R.M."/>
            <person name="Vogl K."/>
            <person name="Frigaard N.U."/>
            <person name="Rockwell N.C."/>
            <person name="Boyd E.S."/>
            <person name="Tomsho L.P."/>
            <person name="Schuster S.C."/>
            <person name="Henke P."/>
            <person name="Rohde M."/>
            <person name="Overmann J."/>
            <person name="Bryant D.A."/>
        </authorList>
    </citation>
    <scope>NUCLEOTIDE SEQUENCE [LARGE SCALE GENOMIC DNA]</scope>
    <source>
        <strain evidence="16">CR</strain>
    </source>
</reference>
<dbReference type="KEGG" id="cbx:Cenrod_2031"/>
<dbReference type="SUPFAM" id="SSF158472">
    <property type="entry name" value="HAMP domain-like"/>
    <property type="match status" value="1"/>
</dbReference>
<keyword evidence="17" id="KW-1185">Reference proteome</keyword>
<dbReference type="InterPro" id="IPR050736">
    <property type="entry name" value="Sensor_HK_Regulatory"/>
</dbReference>
<keyword evidence="9 13" id="KW-1133">Transmembrane helix</keyword>
<evidence type="ECO:0000313" key="16">
    <source>
        <dbReference type="EMBL" id="AGX88103.1"/>
    </source>
</evidence>
<evidence type="ECO:0000256" key="5">
    <source>
        <dbReference type="ARBA" id="ARBA00022553"/>
    </source>
</evidence>
<dbReference type="InterPro" id="IPR005467">
    <property type="entry name" value="His_kinase_dom"/>
</dbReference>
<name>U5NCY6_9BURK</name>
<dbReference type="CDD" id="cd06225">
    <property type="entry name" value="HAMP"/>
    <property type="match status" value="1"/>
</dbReference>
<keyword evidence="12" id="KW-0175">Coiled coil</keyword>
<dbReference type="InterPro" id="IPR003660">
    <property type="entry name" value="HAMP_dom"/>
</dbReference>
<evidence type="ECO:0000313" key="17">
    <source>
        <dbReference type="Proteomes" id="UP000017184"/>
    </source>
</evidence>
<feature type="transmembrane region" description="Helical" evidence="13">
    <location>
        <begin position="12"/>
        <end position="31"/>
    </location>
</feature>
<keyword evidence="11 13" id="KW-0472">Membrane</keyword>
<dbReference type="Pfam" id="PF00672">
    <property type="entry name" value="HAMP"/>
    <property type="match status" value="1"/>
</dbReference>
<feature type="domain" description="Histidine kinase" evidence="14">
    <location>
        <begin position="449"/>
        <end position="680"/>
    </location>
</feature>
<dbReference type="Pfam" id="PF08269">
    <property type="entry name" value="dCache_2"/>
    <property type="match status" value="1"/>
</dbReference>
<evidence type="ECO:0000256" key="9">
    <source>
        <dbReference type="ARBA" id="ARBA00022989"/>
    </source>
</evidence>
<dbReference type="PROSITE" id="PS50885">
    <property type="entry name" value="HAMP"/>
    <property type="match status" value="1"/>
</dbReference>
<dbReference type="Pfam" id="PF02518">
    <property type="entry name" value="HATPase_c"/>
    <property type="match status" value="1"/>
</dbReference>
<dbReference type="EC" id="2.7.13.3" evidence="3"/>
<organism evidence="16 17">
    <name type="scientific">Candidatus Symbiobacter mobilis CR</name>
    <dbReference type="NCBI Taxonomy" id="946483"/>
    <lineage>
        <taxon>Bacteria</taxon>
        <taxon>Pseudomonadati</taxon>
        <taxon>Pseudomonadota</taxon>
        <taxon>Betaproteobacteria</taxon>
        <taxon>Burkholderiales</taxon>
        <taxon>Comamonadaceae</taxon>
    </lineage>
</organism>
<dbReference type="PROSITE" id="PS50109">
    <property type="entry name" value="HIS_KIN"/>
    <property type="match status" value="1"/>
</dbReference>
<evidence type="ECO:0000256" key="12">
    <source>
        <dbReference type="SAM" id="Coils"/>
    </source>
</evidence>
<dbReference type="Gene3D" id="3.30.450.20">
    <property type="entry name" value="PAS domain"/>
    <property type="match status" value="2"/>
</dbReference>
<accession>U5NCY6</accession>
<protein>
    <recommendedName>
        <fullName evidence="3">histidine kinase</fullName>
        <ecNumber evidence="3">2.7.13.3</ecNumber>
    </recommendedName>
</protein>
<dbReference type="SMART" id="SM01049">
    <property type="entry name" value="Cache_2"/>
    <property type="match status" value="1"/>
</dbReference>
<dbReference type="Gene3D" id="1.10.287.130">
    <property type="match status" value="1"/>
</dbReference>
<dbReference type="Proteomes" id="UP000017184">
    <property type="component" value="Chromosome"/>
</dbReference>
<dbReference type="eggNOG" id="COG2205">
    <property type="taxonomic scope" value="Bacteria"/>
</dbReference>
<dbReference type="Gene3D" id="3.30.565.10">
    <property type="entry name" value="Histidine kinase-like ATPase, C-terminal domain"/>
    <property type="match status" value="1"/>
</dbReference>
<proteinExistence type="predicted"/>
<dbReference type="Gene3D" id="6.10.340.10">
    <property type="match status" value="1"/>
</dbReference>
<keyword evidence="4" id="KW-1003">Cell membrane</keyword>
<evidence type="ECO:0000259" key="14">
    <source>
        <dbReference type="PROSITE" id="PS50109"/>
    </source>
</evidence>
<evidence type="ECO:0000256" key="3">
    <source>
        <dbReference type="ARBA" id="ARBA00012438"/>
    </source>
</evidence>
<dbReference type="SMART" id="SM00387">
    <property type="entry name" value="HATPase_c"/>
    <property type="match status" value="1"/>
</dbReference>
<dbReference type="SUPFAM" id="SSF47384">
    <property type="entry name" value="Homodimeric domain of signal transducing histidine kinase"/>
    <property type="match status" value="1"/>
</dbReference>
<dbReference type="HOGENOM" id="CLU_402634_0_0_4"/>
<dbReference type="EMBL" id="CP004885">
    <property type="protein sequence ID" value="AGX88103.1"/>
    <property type="molecule type" value="Genomic_DNA"/>
</dbReference>
<comment type="catalytic activity">
    <reaction evidence="1">
        <text>ATP + protein L-histidine = ADP + protein N-phospho-L-histidine.</text>
        <dbReference type="EC" id="2.7.13.3"/>
    </reaction>
</comment>
<feature type="domain" description="HAMP" evidence="15">
    <location>
        <begin position="364"/>
        <end position="416"/>
    </location>
</feature>
<comment type="subcellular location">
    <subcellularLocation>
        <location evidence="2">Cell inner membrane</location>
        <topology evidence="2">Multi-pass membrane protein</topology>
    </subcellularLocation>
</comment>
<dbReference type="CDD" id="cd18774">
    <property type="entry name" value="PDC2_HK_sensor"/>
    <property type="match status" value="2"/>
</dbReference>
<dbReference type="OrthoDB" id="9810730at2"/>
<dbReference type="PATRIC" id="fig|946483.4.peg.2044"/>
<dbReference type="AlphaFoldDB" id="U5NCY6"/>
<dbReference type="InterPro" id="IPR004358">
    <property type="entry name" value="Sig_transdc_His_kin-like_C"/>
</dbReference>